<proteinExistence type="predicted"/>
<reference evidence="1 2" key="1">
    <citation type="submission" date="2018-05" db="EMBL/GenBank/DDBJ databases">
        <authorList>
            <person name="Zhang Y.-J."/>
        </authorList>
    </citation>
    <scope>NUCLEOTIDE SEQUENCE [LARGE SCALE GENOMIC DNA]</scope>
    <source>
        <strain evidence="1 2">CY04</strain>
    </source>
</reference>
<dbReference type="EMBL" id="QHLQ01000010">
    <property type="protein sequence ID" value="NIZ61657.1"/>
    <property type="molecule type" value="Genomic_DNA"/>
</dbReference>
<accession>A0ABX0W7S5</accession>
<gene>
    <name evidence="1" type="ORF">DL239_11800</name>
</gene>
<protein>
    <submittedName>
        <fullName evidence="1">Uncharacterized protein</fullName>
    </submittedName>
</protein>
<evidence type="ECO:0000313" key="2">
    <source>
        <dbReference type="Proteomes" id="UP001429564"/>
    </source>
</evidence>
<name>A0ABX0W7S5_9RHOB</name>
<dbReference type="Proteomes" id="UP001429564">
    <property type="component" value="Unassembled WGS sequence"/>
</dbReference>
<evidence type="ECO:0000313" key="1">
    <source>
        <dbReference type="EMBL" id="NIZ61657.1"/>
    </source>
</evidence>
<keyword evidence="2" id="KW-1185">Reference proteome</keyword>
<sequence length="78" mass="8394">MLFSASAEMGLGVTVFQTALPAATRIWTPTHVALGSSVYLNDMMIGELSGAGLTLPVEPHWQRAIGDLLWSFGLSHYC</sequence>
<organism evidence="1 2">
    <name type="scientific">Parasedimentitalea denitrificans</name>
    <dbReference type="NCBI Taxonomy" id="2211118"/>
    <lineage>
        <taxon>Bacteria</taxon>
        <taxon>Pseudomonadati</taxon>
        <taxon>Pseudomonadota</taxon>
        <taxon>Alphaproteobacteria</taxon>
        <taxon>Rhodobacterales</taxon>
        <taxon>Paracoccaceae</taxon>
        <taxon>Parasedimentitalea</taxon>
    </lineage>
</organism>
<comment type="caution">
    <text evidence="1">The sequence shown here is derived from an EMBL/GenBank/DDBJ whole genome shotgun (WGS) entry which is preliminary data.</text>
</comment>